<dbReference type="PANTHER" id="PTHR33984:SF10">
    <property type="entry name" value="S1 MOTIF DOMAIN-CONTAINING PROTEIN"/>
    <property type="match status" value="1"/>
</dbReference>
<keyword evidence="2" id="KW-1185">Reference proteome</keyword>
<dbReference type="OrthoDB" id="741600at2759"/>
<proteinExistence type="predicted"/>
<dbReference type="AlphaFoldDB" id="A0A5C7HXF1"/>
<evidence type="ECO:0000313" key="2">
    <source>
        <dbReference type="Proteomes" id="UP000323000"/>
    </source>
</evidence>
<name>A0A5C7HXF1_9ROSI</name>
<dbReference type="PANTHER" id="PTHR33984">
    <property type="entry name" value="OS02G0717600 PROTEIN"/>
    <property type="match status" value="1"/>
</dbReference>
<evidence type="ECO:0000313" key="1">
    <source>
        <dbReference type="EMBL" id="TXG61811.1"/>
    </source>
</evidence>
<organism evidence="1 2">
    <name type="scientific">Acer yangbiense</name>
    <dbReference type="NCBI Taxonomy" id="1000413"/>
    <lineage>
        <taxon>Eukaryota</taxon>
        <taxon>Viridiplantae</taxon>
        <taxon>Streptophyta</taxon>
        <taxon>Embryophyta</taxon>
        <taxon>Tracheophyta</taxon>
        <taxon>Spermatophyta</taxon>
        <taxon>Magnoliopsida</taxon>
        <taxon>eudicotyledons</taxon>
        <taxon>Gunneridae</taxon>
        <taxon>Pentapetalae</taxon>
        <taxon>rosids</taxon>
        <taxon>malvids</taxon>
        <taxon>Sapindales</taxon>
        <taxon>Sapindaceae</taxon>
        <taxon>Hippocastanoideae</taxon>
        <taxon>Acereae</taxon>
        <taxon>Acer</taxon>
    </lineage>
</organism>
<dbReference type="Proteomes" id="UP000323000">
    <property type="component" value="Chromosome 5"/>
</dbReference>
<comment type="caution">
    <text evidence="1">The sequence shown here is derived from an EMBL/GenBank/DDBJ whole genome shotgun (WGS) entry which is preliminary data.</text>
</comment>
<gene>
    <name evidence="1" type="ORF">EZV62_013174</name>
</gene>
<dbReference type="EMBL" id="VAHF01000005">
    <property type="protein sequence ID" value="TXG61811.1"/>
    <property type="molecule type" value="Genomic_DNA"/>
</dbReference>
<reference evidence="2" key="1">
    <citation type="journal article" date="2019" name="Gigascience">
        <title>De novo genome assembly of the endangered Acer yangbiense, a plant species with extremely small populations endemic to Yunnan Province, China.</title>
        <authorList>
            <person name="Yang J."/>
            <person name="Wariss H.M."/>
            <person name="Tao L."/>
            <person name="Zhang R."/>
            <person name="Yun Q."/>
            <person name="Hollingsworth P."/>
            <person name="Dao Z."/>
            <person name="Luo G."/>
            <person name="Guo H."/>
            <person name="Ma Y."/>
            <person name="Sun W."/>
        </authorList>
    </citation>
    <scope>NUCLEOTIDE SEQUENCE [LARGE SCALE GENOMIC DNA]</scope>
    <source>
        <strain evidence="2">cv. Malutang</strain>
    </source>
</reference>
<sequence length="399" mass="44597">MGKYLSTLKKLEDMGSLQTLVCVKHVKQEVAEEWDESMPLPGDIIEGYAENDVDELFFPAKAKSDLSSELGKISQRVEAIWVKVRRGDSILKLLVRIMPAKSSMLHRKFTIKAARDDRHIAVLGDLTLEQCTELQEMSRRVVNVDFKGFGKKGVKYDWKLKVATYLPDQRSIVVSSILFTPLQDEYNMEATTARCMAWFSAAVSSGAPLVFVNIQTEQIMTSEKPSFSGSGRDISWGTGKQQNQTTTMHIVKGIRLWFLPGVAEILLELTPELGEARFGMDIKRTEEGFFCVYSVTKGSAADRAGLLQLYEEANKNGHLLLISRLEGKSVMPSSSSSDGLLLCCDHNELREILSSAMDRLDGIEVHIMAWPKQSRPATYRADGAAILQPPSHYYSPPRL</sequence>
<accession>A0A5C7HXF1</accession>
<protein>
    <submittedName>
        <fullName evidence="1">Uncharacterized protein</fullName>
    </submittedName>
</protein>